<dbReference type="Gene3D" id="1.20.1540.10">
    <property type="entry name" value="Rhomboid-like"/>
    <property type="match status" value="1"/>
</dbReference>
<protein>
    <recommendedName>
        <fullName evidence="8">Peptidase S54 rhomboid domain-containing protein</fullName>
    </recommendedName>
</protein>
<dbReference type="SUPFAM" id="SSF144091">
    <property type="entry name" value="Rhomboid-like"/>
    <property type="match status" value="1"/>
</dbReference>
<evidence type="ECO:0000256" key="5">
    <source>
        <dbReference type="SAM" id="Phobius"/>
    </source>
</evidence>
<dbReference type="GO" id="GO:0016020">
    <property type="term" value="C:membrane"/>
    <property type="evidence" value="ECO:0007669"/>
    <property type="project" value="UniProtKB-SubCell"/>
</dbReference>
<evidence type="ECO:0000256" key="1">
    <source>
        <dbReference type="ARBA" id="ARBA00004141"/>
    </source>
</evidence>
<feature type="transmembrane region" description="Helical" evidence="5">
    <location>
        <begin position="154"/>
        <end position="172"/>
    </location>
</feature>
<keyword evidence="4 5" id="KW-0472">Membrane</keyword>
<accession>A0A9D5JVD4</accession>
<sequence length="269" mass="31106">MTLLDKLEKRFRGYGIPNLTLHLVIGQSLAYVLTMSGQFNLNVILLVPARVLEGEVWRLVTFLIVPPRTHPIFIFFALYLFYLMGTSLENYWGTFRYNIFLLIGYLATLGVSFLHPAYPASNVFLGGSIFLAFATLNPNFELALFFILPVKIKWLALITWIGYFLQLVFGGWPTRLLILASICNYLIFFGRDIALRMRAHRWRMERKAHEFARQNAPIHRCRICGITDKDDPDMTFRYCTKCDGTPCYCQNHIYNHEHITSTSNDADAE</sequence>
<feature type="transmembrane region" description="Helical" evidence="5">
    <location>
        <begin position="59"/>
        <end position="83"/>
    </location>
</feature>
<evidence type="ECO:0000256" key="4">
    <source>
        <dbReference type="ARBA" id="ARBA00023136"/>
    </source>
</evidence>
<keyword evidence="3 5" id="KW-1133">Transmembrane helix</keyword>
<dbReference type="InterPro" id="IPR035952">
    <property type="entry name" value="Rhomboid-like_sf"/>
</dbReference>
<evidence type="ECO:0000256" key="3">
    <source>
        <dbReference type="ARBA" id="ARBA00022989"/>
    </source>
</evidence>
<dbReference type="Proteomes" id="UP000649604">
    <property type="component" value="Unassembled WGS sequence"/>
</dbReference>
<organism evidence="6 7">
    <name type="scientific">candidate division KSB3 bacterium</name>
    <dbReference type="NCBI Taxonomy" id="2044937"/>
    <lineage>
        <taxon>Bacteria</taxon>
        <taxon>candidate division KSB3</taxon>
    </lineage>
</organism>
<evidence type="ECO:0008006" key="8">
    <source>
        <dbReference type="Google" id="ProtNLM"/>
    </source>
</evidence>
<feature type="transmembrane region" description="Helical" evidence="5">
    <location>
        <begin position="178"/>
        <end position="197"/>
    </location>
</feature>
<comment type="caution">
    <text evidence="6">The sequence shown here is derived from an EMBL/GenBank/DDBJ whole genome shotgun (WGS) entry which is preliminary data.</text>
</comment>
<dbReference type="EMBL" id="WJJP01000267">
    <property type="protein sequence ID" value="MBD3324622.1"/>
    <property type="molecule type" value="Genomic_DNA"/>
</dbReference>
<keyword evidence="2 5" id="KW-0812">Transmembrane</keyword>
<comment type="subcellular location">
    <subcellularLocation>
        <location evidence="1">Membrane</location>
        <topology evidence="1">Multi-pass membrane protein</topology>
    </subcellularLocation>
</comment>
<evidence type="ECO:0000313" key="7">
    <source>
        <dbReference type="Proteomes" id="UP000649604"/>
    </source>
</evidence>
<evidence type="ECO:0000256" key="2">
    <source>
        <dbReference type="ARBA" id="ARBA00022692"/>
    </source>
</evidence>
<evidence type="ECO:0000313" key="6">
    <source>
        <dbReference type="EMBL" id="MBD3324622.1"/>
    </source>
</evidence>
<gene>
    <name evidence="6" type="ORF">GF339_08565</name>
</gene>
<name>A0A9D5JVD4_9BACT</name>
<feature type="transmembrane region" description="Helical" evidence="5">
    <location>
        <begin position="124"/>
        <end position="147"/>
    </location>
</feature>
<feature type="transmembrane region" description="Helical" evidence="5">
    <location>
        <begin position="95"/>
        <end position="118"/>
    </location>
</feature>
<feature type="transmembrane region" description="Helical" evidence="5">
    <location>
        <begin position="21"/>
        <end position="39"/>
    </location>
</feature>
<proteinExistence type="predicted"/>
<reference evidence="6" key="1">
    <citation type="submission" date="2019-11" db="EMBL/GenBank/DDBJ databases">
        <title>Microbial mats filling the niche in hypersaline microbial mats.</title>
        <authorList>
            <person name="Wong H.L."/>
            <person name="Macleod F.I."/>
            <person name="White R.A. III"/>
            <person name="Burns B.P."/>
        </authorList>
    </citation>
    <scope>NUCLEOTIDE SEQUENCE</scope>
    <source>
        <strain evidence="6">Rbin_158</strain>
    </source>
</reference>
<dbReference type="AlphaFoldDB" id="A0A9D5JVD4"/>